<dbReference type="EnsemblMetazoa" id="XM_022792675">
    <property type="protein sequence ID" value="XP_022648410"/>
    <property type="gene ID" value="LOC111244999"/>
</dbReference>
<feature type="disulfide bond" evidence="13">
    <location>
        <begin position="575"/>
        <end position="584"/>
    </location>
</feature>
<keyword evidence="19" id="KW-1185">Reference proteome</keyword>
<feature type="disulfide bond" evidence="12">
    <location>
        <begin position="661"/>
        <end position="670"/>
    </location>
</feature>
<dbReference type="PROSITE" id="PS01187">
    <property type="entry name" value="EGF_CA"/>
    <property type="match status" value="2"/>
</dbReference>
<keyword evidence="10" id="KW-0675">Receptor</keyword>
<keyword evidence="11" id="KW-0325">Glycoprotein</keyword>
<evidence type="ECO:0000313" key="19">
    <source>
        <dbReference type="Proteomes" id="UP000594260"/>
    </source>
</evidence>
<evidence type="ECO:0000256" key="6">
    <source>
        <dbReference type="ARBA" id="ARBA00022737"/>
    </source>
</evidence>
<keyword evidence="13" id="KW-0424">Laminin EGF-like domain</keyword>
<keyword evidence="6" id="KW-0677">Repeat</keyword>
<dbReference type="InParanoid" id="A0A7M7J8V2"/>
<dbReference type="RefSeq" id="XP_022648410.1">
    <property type="nucleotide sequence ID" value="XM_022792675.1"/>
</dbReference>
<dbReference type="InterPro" id="IPR042635">
    <property type="entry name" value="MEGF10/SREC1/2-like"/>
</dbReference>
<dbReference type="InterPro" id="IPR001881">
    <property type="entry name" value="EGF-like_Ca-bd_dom"/>
</dbReference>
<keyword evidence="9 12" id="KW-1015">Disulfide bond</keyword>
<dbReference type="FunFam" id="2.170.300.10:FF:000041">
    <property type="entry name" value="Tyrosine protein kinase receptor tie-1, putative"/>
    <property type="match status" value="1"/>
</dbReference>
<evidence type="ECO:0000259" key="16">
    <source>
        <dbReference type="PROSITE" id="PS50026"/>
    </source>
</evidence>
<dbReference type="GO" id="GO:0005509">
    <property type="term" value="F:calcium ion binding"/>
    <property type="evidence" value="ECO:0007669"/>
    <property type="project" value="InterPro"/>
</dbReference>
<feature type="compositionally biased region" description="Low complexity" evidence="14">
    <location>
        <begin position="148"/>
        <end position="166"/>
    </location>
</feature>
<evidence type="ECO:0000313" key="18">
    <source>
        <dbReference type="EnsemblMetazoa" id="XP_022648410"/>
    </source>
</evidence>
<dbReference type="Pfam" id="PF07645">
    <property type="entry name" value="EGF_CA"/>
    <property type="match status" value="1"/>
</dbReference>
<dbReference type="OrthoDB" id="409374at2759"/>
<keyword evidence="3" id="KW-0254">Endocytosis</keyword>
<dbReference type="FunFam" id="2.10.25.10:FF:000009">
    <property type="entry name" value="Low-density lipoprotein receptor isoform 1"/>
    <property type="match status" value="1"/>
</dbReference>
<dbReference type="Gene3D" id="2.170.300.10">
    <property type="entry name" value="Tie2 ligand-binding domain superfamily"/>
    <property type="match status" value="3"/>
</dbReference>
<feature type="domain" description="EGF-like" evidence="16">
    <location>
        <begin position="508"/>
        <end position="542"/>
    </location>
</feature>
<dbReference type="InterPro" id="IPR049883">
    <property type="entry name" value="NOTCH1_EGF-like"/>
</dbReference>
<dbReference type="CDD" id="cd00055">
    <property type="entry name" value="EGF_Lam"/>
    <property type="match status" value="1"/>
</dbReference>
<sequence>MKTFGLRLNNLPLLIELLLLLQIAANQFFTVEARITSPCFGSDCHSVARLVQFHSISVVSGPCDVDNGGCEQHCRSENGTAECYCDTGFRLGFNGKDCLDINECQLLSPPPCDHRCINLPGSYRCVCNDSFTLSPYDLRTCLSSESTAKTSTNDSSSSPSLPTSSSQFDTSFLRNTKYTSYYCRINNGGCAHHCLPDNNSQTNFVKCSCRKGYRLAKDGKECKDVNECSRNNGGCEQICKNEPGGYRCACYRGHELHQDNRRCVLMQSTNLRRMEVDASAARSNRTHFVALSRFLRQCPFNKYGRNCEHKCHCHPQHGKCHQRTGHCKCKAGFHGRHCHHRCEVGFFGPNCKHQCNCGPNSEGCHKSTGRCYCKKGYSGSDCSISGCPDGYFGPDCLSSCRCMNVARCHNVTGECQCGPGFRGQFCEASCPEGYYGHDCRRRCSGCEVCHPETGVCLSHFRFNCRGDACRSSLQTCDCEHGSCSMGRCICKPGWQGWRCDEKCPEGKYGQNCRHTCRCTKGRCHPADGRCICPPGYTGARCEQPCSKGFFGHRCEHKCNCSRNSACDHVSGRCQCPTGFEGSRCDTPCRNGYYGPNCNFRCGCMNDAPCDAFTGGCRCLAGFTGPRCENQCPPLTAGPYCGLLCQCKNAGTCDPVTGYCECPAGFQGKYCERACEDGFFGASCGFKCSCPKCDPVHGDCLVTGSGYEL</sequence>
<dbReference type="FunFam" id="2.10.25.10:FF:000037">
    <property type="entry name" value="Signal peptide, CUB domain and EGF-like domain-containing 2"/>
    <property type="match status" value="1"/>
</dbReference>
<feature type="disulfide bond" evidence="12">
    <location>
        <begin position="417"/>
        <end position="426"/>
    </location>
</feature>
<dbReference type="PANTHER" id="PTHR24043">
    <property type="entry name" value="SCAVENGER RECEPTOR CLASS F"/>
    <property type="match status" value="1"/>
</dbReference>
<dbReference type="EnsemblMetazoa" id="XM_022792674">
    <property type="protein sequence ID" value="XP_022648409"/>
    <property type="gene ID" value="LOC111244999"/>
</dbReference>
<dbReference type="Pfam" id="PF14670">
    <property type="entry name" value="FXa_inhibition"/>
    <property type="match status" value="2"/>
</dbReference>
<feature type="region of interest" description="Disordered" evidence="14">
    <location>
        <begin position="148"/>
        <end position="168"/>
    </location>
</feature>
<evidence type="ECO:0000256" key="12">
    <source>
        <dbReference type="PROSITE-ProRule" id="PRU00076"/>
    </source>
</evidence>
<evidence type="ECO:0000256" key="9">
    <source>
        <dbReference type="ARBA" id="ARBA00023157"/>
    </source>
</evidence>
<evidence type="ECO:0000256" key="15">
    <source>
        <dbReference type="SAM" id="SignalP"/>
    </source>
</evidence>
<dbReference type="GO" id="GO:0016020">
    <property type="term" value="C:membrane"/>
    <property type="evidence" value="ECO:0007669"/>
    <property type="project" value="UniProtKB-SubCell"/>
</dbReference>
<dbReference type="CDD" id="cd00054">
    <property type="entry name" value="EGF_CA"/>
    <property type="match status" value="1"/>
</dbReference>
<evidence type="ECO:0000256" key="13">
    <source>
        <dbReference type="PROSITE-ProRule" id="PRU00460"/>
    </source>
</evidence>
<evidence type="ECO:0000256" key="2">
    <source>
        <dbReference type="ARBA" id="ARBA00022536"/>
    </source>
</evidence>
<dbReference type="PRINTS" id="PR00011">
    <property type="entry name" value="EGFLAMININ"/>
</dbReference>
<comment type="subcellular location">
    <subcellularLocation>
        <location evidence="1">Membrane</location>
        <topology evidence="1">Single-pass type I membrane protein</topology>
    </subcellularLocation>
</comment>
<dbReference type="Pfam" id="PF00053">
    <property type="entry name" value="EGF_laminin"/>
    <property type="match status" value="4"/>
</dbReference>
<dbReference type="InterPro" id="IPR000152">
    <property type="entry name" value="EGF-type_Asp/Asn_hydroxyl_site"/>
</dbReference>
<evidence type="ECO:0000256" key="5">
    <source>
        <dbReference type="ARBA" id="ARBA00022729"/>
    </source>
</evidence>
<dbReference type="AlphaFoldDB" id="A0A7M7J8V2"/>
<dbReference type="PANTHER" id="PTHR24043:SF8">
    <property type="entry name" value="EGF-LIKE DOMAIN-CONTAINING PROTEIN"/>
    <property type="match status" value="1"/>
</dbReference>
<keyword evidence="4" id="KW-0812">Transmembrane</keyword>
<dbReference type="FunFam" id="2.10.25.10:FF:000240">
    <property type="entry name" value="Vitamin K-dependent protein S"/>
    <property type="match status" value="1"/>
</dbReference>
<comment type="caution">
    <text evidence="12">Lacks conserved residue(s) required for the propagation of feature annotation.</text>
</comment>
<name>A0A7M7J8V2_VARDE</name>
<feature type="signal peptide" evidence="15">
    <location>
        <begin position="1"/>
        <end position="25"/>
    </location>
</feature>
<evidence type="ECO:0000256" key="10">
    <source>
        <dbReference type="ARBA" id="ARBA00023170"/>
    </source>
</evidence>
<keyword evidence="5 15" id="KW-0732">Signal</keyword>
<evidence type="ECO:0000256" key="7">
    <source>
        <dbReference type="ARBA" id="ARBA00022989"/>
    </source>
</evidence>
<organism evidence="18 19">
    <name type="scientific">Varroa destructor</name>
    <name type="common">Honeybee mite</name>
    <dbReference type="NCBI Taxonomy" id="109461"/>
    <lineage>
        <taxon>Eukaryota</taxon>
        <taxon>Metazoa</taxon>
        <taxon>Ecdysozoa</taxon>
        <taxon>Arthropoda</taxon>
        <taxon>Chelicerata</taxon>
        <taxon>Arachnida</taxon>
        <taxon>Acari</taxon>
        <taxon>Parasitiformes</taxon>
        <taxon>Mesostigmata</taxon>
        <taxon>Gamasina</taxon>
        <taxon>Dermanyssoidea</taxon>
        <taxon>Varroidae</taxon>
        <taxon>Varroa</taxon>
    </lineage>
</organism>
<dbReference type="SMART" id="SM00179">
    <property type="entry name" value="EGF_CA"/>
    <property type="match status" value="2"/>
</dbReference>
<evidence type="ECO:0000256" key="11">
    <source>
        <dbReference type="ARBA" id="ARBA00023180"/>
    </source>
</evidence>
<feature type="domain" description="EGF-like" evidence="16">
    <location>
        <begin position="641"/>
        <end position="671"/>
    </location>
</feature>
<dbReference type="SMART" id="SM00180">
    <property type="entry name" value="EGF_Lam"/>
    <property type="match status" value="8"/>
</dbReference>
<dbReference type="GO" id="GO:0006897">
    <property type="term" value="P:endocytosis"/>
    <property type="evidence" value="ECO:0007669"/>
    <property type="project" value="UniProtKB-KW"/>
</dbReference>
<keyword evidence="2 12" id="KW-0245">EGF-like domain</keyword>
<accession>A0A7M7J8V2</accession>
<dbReference type="GeneID" id="111244999"/>
<dbReference type="InterPro" id="IPR018097">
    <property type="entry name" value="EGF_Ca-bd_CS"/>
</dbReference>
<keyword evidence="7" id="KW-1133">Transmembrane helix</keyword>
<dbReference type="Gene3D" id="2.10.25.10">
    <property type="entry name" value="Laminin"/>
    <property type="match status" value="4"/>
</dbReference>
<protein>
    <recommendedName>
        <fullName evidence="20">Multiple epidermal growth factor-like domains protein 6</fullName>
    </recommendedName>
</protein>
<dbReference type="PROSITE" id="PS00010">
    <property type="entry name" value="ASX_HYDROXYL"/>
    <property type="match status" value="1"/>
</dbReference>
<dbReference type="Proteomes" id="UP000594260">
    <property type="component" value="Unplaced"/>
</dbReference>
<dbReference type="PROSITE" id="PS50026">
    <property type="entry name" value="EGF_3"/>
    <property type="match status" value="4"/>
</dbReference>
<reference evidence="18" key="1">
    <citation type="submission" date="2021-01" db="UniProtKB">
        <authorList>
            <consortium name="EnsemblMetazoa"/>
        </authorList>
    </citation>
    <scope>IDENTIFICATION</scope>
</reference>
<feature type="domain" description="Laminin EGF-like" evidence="17">
    <location>
        <begin position="558"/>
        <end position="605"/>
    </location>
</feature>
<dbReference type="RefSeq" id="XP_022648409.1">
    <property type="nucleotide sequence ID" value="XM_022792674.1"/>
</dbReference>
<dbReference type="InterPro" id="IPR000742">
    <property type="entry name" value="EGF"/>
</dbReference>
<feature type="chain" id="PRO_5036401526" description="Multiple epidermal growth factor-like domains protein 6" evidence="15">
    <location>
        <begin position="26"/>
        <end position="708"/>
    </location>
</feature>
<evidence type="ECO:0000256" key="1">
    <source>
        <dbReference type="ARBA" id="ARBA00004479"/>
    </source>
</evidence>
<feature type="domain" description="EGF-like" evidence="16">
    <location>
        <begin position="100"/>
        <end position="142"/>
    </location>
</feature>
<dbReference type="SUPFAM" id="SSF57196">
    <property type="entry name" value="EGF/Laminin"/>
    <property type="match status" value="4"/>
</dbReference>
<dbReference type="KEGG" id="vde:111244999"/>
<dbReference type="SMART" id="SM00181">
    <property type="entry name" value="EGF"/>
    <property type="match status" value="12"/>
</dbReference>
<evidence type="ECO:0000256" key="8">
    <source>
        <dbReference type="ARBA" id="ARBA00023136"/>
    </source>
</evidence>
<dbReference type="PROSITE" id="PS50027">
    <property type="entry name" value="EGF_LAM_2"/>
    <property type="match status" value="1"/>
</dbReference>
<feature type="disulfide bond" evidence="12">
    <location>
        <begin position="532"/>
        <end position="541"/>
    </location>
</feature>
<evidence type="ECO:0000256" key="14">
    <source>
        <dbReference type="SAM" id="MobiDB-lite"/>
    </source>
</evidence>
<dbReference type="RefSeq" id="XP_022648411.1">
    <property type="nucleotide sequence ID" value="XM_022792676.1"/>
</dbReference>
<dbReference type="PROSITE" id="PS00022">
    <property type="entry name" value="EGF_1"/>
    <property type="match status" value="6"/>
</dbReference>
<evidence type="ECO:0000256" key="4">
    <source>
        <dbReference type="ARBA" id="ARBA00022692"/>
    </source>
</evidence>
<dbReference type="EnsemblMetazoa" id="XM_022792676">
    <property type="protein sequence ID" value="XP_022648411"/>
    <property type="gene ID" value="LOC111244999"/>
</dbReference>
<evidence type="ECO:0000256" key="3">
    <source>
        <dbReference type="ARBA" id="ARBA00022583"/>
    </source>
</evidence>
<dbReference type="InterPro" id="IPR002049">
    <property type="entry name" value="LE_dom"/>
</dbReference>
<dbReference type="GO" id="GO:0005044">
    <property type="term" value="F:scavenger receptor activity"/>
    <property type="evidence" value="ECO:0007669"/>
    <property type="project" value="InterPro"/>
</dbReference>
<evidence type="ECO:0008006" key="20">
    <source>
        <dbReference type="Google" id="ProtNLM"/>
    </source>
</evidence>
<evidence type="ECO:0000259" key="17">
    <source>
        <dbReference type="PROSITE" id="PS50027"/>
    </source>
</evidence>
<keyword evidence="8" id="KW-0472">Membrane</keyword>
<feature type="domain" description="EGF-like" evidence="16">
    <location>
        <begin position="392"/>
        <end position="427"/>
    </location>
</feature>
<proteinExistence type="predicted"/>
<dbReference type="OMA" id="ECSDANG"/>